<dbReference type="Proteomes" id="UP000298138">
    <property type="component" value="Unassembled WGS sequence"/>
</dbReference>
<dbReference type="AlphaFoldDB" id="A0A4S2MXT9"/>
<keyword evidence="1" id="KW-0472">Membrane</keyword>
<proteinExistence type="predicted"/>
<name>A0A4S2MXT9_9PEZI</name>
<dbReference type="InParanoid" id="A0A4S2MXT9"/>
<sequence length="59" mass="6977">MYPLLLLRYPLVLLVLIVIDAVYASLPLFPSPNEQRTMTNNDEQRRTGTEIYCGVWRHW</sequence>
<dbReference type="EMBL" id="ML220119">
    <property type="protein sequence ID" value="TGZ81529.1"/>
    <property type="molecule type" value="Genomic_DNA"/>
</dbReference>
<evidence type="ECO:0000313" key="3">
    <source>
        <dbReference type="Proteomes" id="UP000298138"/>
    </source>
</evidence>
<evidence type="ECO:0000313" key="2">
    <source>
        <dbReference type="EMBL" id="TGZ81529.1"/>
    </source>
</evidence>
<accession>A0A4S2MXT9</accession>
<protein>
    <submittedName>
        <fullName evidence="2">Uncharacterized protein</fullName>
    </submittedName>
</protein>
<keyword evidence="1" id="KW-0812">Transmembrane</keyword>
<gene>
    <name evidence="2" type="ORF">EX30DRAFT_340791</name>
</gene>
<feature type="transmembrane region" description="Helical" evidence="1">
    <location>
        <begin position="6"/>
        <end position="29"/>
    </location>
</feature>
<evidence type="ECO:0000256" key="1">
    <source>
        <dbReference type="SAM" id="Phobius"/>
    </source>
</evidence>
<keyword evidence="3" id="KW-1185">Reference proteome</keyword>
<organism evidence="2 3">
    <name type="scientific">Ascodesmis nigricans</name>
    <dbReference type="NCBI Taxonomy" id="341454"/>
    <lineage>
        <taxon>Eukaryota</taxon>
        <taxon>Fungi</taxon>
        <taxon>Dikarya</taxon>
        <taxon>Ascomycota</taxon>
        <taxon>Pezizomycotina</taxon>
        <taxon>Pezizomycetes</taxon>
        <taxon>Pezizales</taxon>
        <taxon>Ascodesmidaceae</taxon>
        <taxon>Ascodesmis</taxon>
    </lineage>
</organism>
<reference evidence="2 3" key="1">
    <citation type="submission" date="2019-04" db="EMBL/GenBank/DDBJ databases">
        <title>Comparative genomics and transcriptomics to analyze fruiting body development in filamentous ascomycetes.</title>
        <authorList>
            <consortium name="DOE Joint Genome Institute"/>
            <person name="Lutkenhaus R."/>
            <person name="Traeger S."/>
            <person name="Breuer J."/>
            <person name="Kuo A."/>
            <person name="Lipzen A."/>
            <person name="Pangilinan J."/>
            <person name="Dilworth D."/>
            <person name="Sandor L."/>
            <person name="Poggeler S."/>
            <person name="Barry K."/>
            <person name="Grigoriev I.V."/>
            <person name="Nowrousian M."/>
        </authorList>
    </citation>
    <scope>NUCLEOTIDE SEQUENCE [LARGE SCALE GENOMIC DNA]</scope>
    <source>
        <strain evidence="2 3">CBS 389.68</strain>
    </source>
</reference>
<keyword evidence="1" id="KW-1133">Transmembrane helix</keyword>